<feature type="modified residue" description="4-aspartylphosphate" evidence="4">
    <location>
        <position position="653"/>
    </location>
</feature>
<keyword evidence="3 4" id="KW-0597">Phosphoprotein</keyword>
<dbReference type="CDD" id="cd17546">
    <property type="entry name" value="REC_hyHK_CKI1_RcsC-like"/>
    <property type="match status" value="1"/>
</dbReference>
<protein>
    <recommendedName>
        <fullName evidence="2">histidine kinase</fullName>
        <ecNumber evidence="2">2.7.13.3</ecNumber>
    </recommendedName>
</protein>
<feature type="domain" description="Response regulatory" evidence="7">
    <location>
        <begin position="461"/>
        <end position="574"/>
    </location>
</feature>
<dbReference type="PROSITE" id="PS50110">
    <property type="entry name" value="RESPONSE_REGULATORY"/>
    <property type="match status" value="2"/>
</dbReference>
<dbReference type="SUPFAM" id="SSF47384">
    <property type="entry name" value="Homodimeric domain of signal transducing histidine kinase"/>
    <property type="match status" value="1"/>
</dbReference>
<dbReference type="CDD" id="cd00082">
    <property type="entry name" value="HisKA"/>
    <property type="match status" value="1"/>
</dbReference>
<dbReference type="EC" id="2.7.13.3" evidence="2"/>
<dbReference type="InterPro" id="IPR001789">
    <property type="entry name" value="Sig_transdc_resp-reg_receiver"/>
</dbReference>
<dbReference type="CDD" id="cd00156">
    <property type="entry name" value="REC"/>
    <property type="match status" value="1"/>
</dbReference>
<dbReference type="PANTHER" id="PTHR45339">
    <property type="entry name" value="HYBRID SIGNAL TRANSDUCTION HISTIDINE KINASE J"/>
    <property type="match status" value="1"/>
</dbReference>
<dbReference type="CDD" id="cd16922">
    <property type="entry name" value="HATPase_EvgS-ArcB-TorS-like"/>
    <property type="match status" value="1"/>
</dbReference>
<organism evidence="8 9">
    <name type="scientific">Roseovarius ramblicola</name>
    <dbReference type="NCBI Taxonomy" id="2022336"/>
    <lineage>
        <taxon>Bacteria</taxon>
        <taxon>Pseudomonadati</taxon>
        <taxon>Pseudomonadota</taxon>
        <taxon>Alphaproteobacteria</taxon>
        <taxon>Rhodobacterales</taxon>
        <taxon>Roseobacteraceae</taxon>
        <taxon>Roseovarius</taxon>
    </lineage>
</organism>
<dbReference type="Proteomes" id="UP001589670">
    <property type="component" value="Unassembled WGS sequence"/>
</dbReference>
<keyword evidence="5" id="KW-0175">Coiled coil</keyword>
<dbReference type="InterPro" id="IPR004358">
    <property type="entry name" value="Sig_transdc_His_kin-like_C"/>
</dbReference>
<dbReference type="Gene3D" id="3.40.50.2300">
    <property type="match status" value="2"/>
</dbReference>
<evidence type="ECO:0000313" key="8">
    <source>
        <dbReference type="EMBL" id="MFB9150668.1"/>
    </source>
</evidence>
<dbReference type="InterPro" id="IPR036890">
    <property type="entry name" value="HATPase_C_sf"/>
</dbReference>
<dbReference type="PROSITE" id="PS50109">
    <property type="entry name" value="HIS_KIN"/>
    <property type="match status" value="1"/>
</dbReference>
<proteinExistence type="predicted"/>
<dbReference type="InterPro" id="IPR003594">
    <property type="entry name" value="HATPase_dom"/>
</dbReference>
<dbReference type="Gene3D" id="3.30.565.10">
    <property type="entry name" value="Histidine kinase-like ATPase, C-terminal domain"/>
    <property type="match status" value="1"/>
</dbReference>
<feature type="modified residue" description="4-aspartylphosphate" evidence="4">
    <location>
        <position position="510"/>
    </location>
</feature>
<dbReference type="EMBL" id="JBHMEC010000017">
    <property type="protein sequence ID" value="MFB9150668.1"/>
    <property type="molecule type" value="Genomic_DNA"/>
</dbReference>
<keyword evidence="9" id="KW-1185">Reference proteome</keyword>
<accession>A0ABV5I1U9</accession>
<evidence type="ECO:0000313" key="9">
    <source>
        <dbReference type="Proteomes" id="UP001589670"/>
    </source>
</evidence>
<evidence type="ECO:0000256" key="3">
    <source>
        <dbReference type="ARBA" id="ARBA00022553"/>
    </source>
</evidence>
<dbReference type="Gene3D" id="1.10.287.130">
    <property type="match status" value="1"/>
</dbReference>
<feature type="domain" description="Response regulatory" evidence="7">
    <location>
        <begin position="604"/>
        <end position="722"/>
    </location>
</feature>
<dbReference type="InterPro" id="IPR005467">
    <property type="entry name" value="His_kinase_dom"/>
</dbReference>
<dbReference type="SMART" id="SM00388">
    <property type="entry name" value="HisKA"/>
    <property type="match status" value="1"/>
</dbReference>
<dbReference type="SMART" id="SM00387">
    <property type="entry name" value="HATPase_c"/>
    <property type="match status" value="1"/>
</dbReference>
<dbReference type="InterPro" id="IPR003661">
    <property type="entry name" value="HisK_dim/P_dom"/>
</dbReference>
<comment type="catalytic activity">
    <reaction evidence="1">
        <text>ATP + protein L-histidine = ADP + protein N-phospho-L-histidine.</text>
        <dbReference type="EC" id="2.7.13.3"/>
    </reaction>
</comment>
<evidence type="ECO:0000256" key="4">
    <source>
        <dbReference type="PROSITE-ProRule" id="PRU00169"/>
    </source>
</evidence>
<evidence type="ECO:0000259" key="7">
    <source>
        <dbReference type="PROSITE" id="PS50110"/>
    </source>
</evidence>
<feature type="coiled-coil region" evidence="5">
    <location>
        <begin position="7"/>
        <end position="80"/>
    </location>
</feature>
<dbReference type="Gene3D" id="3.30.450.20">
    <property type="entry name" value="PAS domain"/>
    <property type="match status" value="1"/>
</dbReference>
<evidence type="ECO:0000256" key="2">
    <source>
        <dbReference type="ARBA" id="ARBA00012438"/>
    </source>
</evidence>
<name>A0ABV5I1U9_9RHOB</name>
<dbReference type="Pfam" id="PF00512">
    <property type="entry name" value="HisKA"/>
    <property type="match status" value="1"/>
</dbReference>
<sequence length="738" mass="80471">MSLANKLAEERRARLAAERLLEQKQAELHAANRKLGLHARALSHEITETRAEVRSVRDENRRVRSDLSAANEKIEIAERRLWHSIQTIEDGFAFFDADSRMIAANDAWLAVFDGVEAVRPGVSYVEILQIITEEGIVNIGDMSPRGWREHMLDRWQAPAPGPEVLRLWNDHYIRLTDRRGAGGDVVSLVQNITATIRHEKDLKEARRRAEAANRAKSAFLANMSHEIRTPMNGVVGMADLLIEGALDDEQRLYVTTIKHSAEALLVIINDVLDYSKIEADRLVLHPEPFDLERCIHELVTLMQADARDRGIDLLVDYDLFLPTRFTGDPGRIRQILTNLVGNAVKFTEAGHVMIRVTGVQADEGAEADIRIGIEDTGIGIPPDKIDHIFGEFNQVDDAQSRKFEGTGLGLAITRKLVRLMGGDLWVESEQGRGSTFGLSLPLPAAEPGMPEGPRPNPALARALVVEPHDTSRALLERQLGALGMRVTACADARAALGIVASDTPDLLICDHHMPGMDGFELAAELRARGHAMQIIVLSTNSGSAAQEPAHGQVQAVLQKPVARRDLVTALAALSAPDAAAMSDDPDAAIGTGSSTAAAVPRAMRVLAAEDNKTNRLVFSKMVQALDIELTFAENGREAVTLYQSMAPDIVFMDISMPGMDGKAATRAIRKIEKRQGRHVPIVAMTAHAITGDDADILAAGLDHYLTKPLKRAVIVERIAAAATPDLRPPERTTSQAAG</sequence>
<evidence type="ECO:0000256" key="1">
    <source>
        <dbReference type="ARBA" id="ARBA00000085"/>
    </source>
</evidence>
<evidence type="ECO:0000259" key="6">
    <source>
        <dbReference type="PROSITE" id="PS50109"/>
    </source>
</evidence>
<dbReference type="SMART" id="SM00448">
    <property type="entry name" value="REC"/>
    <property type="match status" value="2"/>
</dbReference>
<dbReference type="PRINTS" id="PR00344">
    <property type="entry name" value="BCTRLSENSOR"/>
</dbReference>
<comment type="caution">
    <text evidence="8">The sequence shown here is derived from an EMBL/GenBank/DDBJ whole genome shotgun (WGS) entry which is preliminary data.</text>
</comment>
<feature type="coiled-coil region" evidence="5">
    <location>
        <begin position="195"/>
        <end position="222"/>
    </location>
</feature>
<dbReference type="Pfam" id="PF12860">
    <property type="entry name" value="PAS_7"/>
    <property type="match status" value="1"/>
</dbReference>
<dbReference type="InterPro" id="IPR036097">
    <property type="entry name" value="HisK_dim/P_sf"/>
</dbReference>
<dbReference type="PANTHER" id="PTHR45339:SF5">
    <property type="entry name" value="HISTIDINE KINASE"/>
    <property type="match status" value="1"/>
</dbReference>
<dbReference type="SUPFAM" id="SSF55874">
    <property type="entry name" value="ATPase domain of HSP90 chaperone/DNA topoisomerase II/histidine kinase"/>
    <property type="match status" value="1"/>
</dbReference>
<dbReference type="Pfam" id="PF02518">
    <property type="entry name" value="HATPase_c"/>
    <property type="match status" value="1"/>
</dbReference>
<evidence type="ECO:0000256" key="5">
    <source>
        <dbReference type="SAM" id="Coils"/>
    </source>
</evidence>
<dbReference type="RefSeq" id="WP_377070201.1">
    <property type="nucleotide sequence ID" value="NZ_JBHMEC010000017.1"/>
</dbReference>
<reference evidence="8 9" key="1">
    <citation type="submission" date="2024-09" db="EMBL/GenBank/DDBJ databases">
        <authorList>
            <person name="Sun Q."/>
            <person name="Mori K."/>
        </authorList>
    </citation>
    <scope>NUCLEOTIDE SEQUENCE [LARGE SCALE GENOMIC DNA]</scope>
    <source>
        <strain evidence="8 9">CECT 9424</strain>
    </source>
</reference>
<feature type="domain" description="Histidine kinase" evidence="6">
    <location>
        <begin position="222"/>
        <end position="444"/>
    </location>
</feature>
<gene>
    <name evidence="8" type="ORF">ACFFU4_13010</name>
</gene>
<dbReference type="InterPro" id="IPR011006">
    <property type="entry name" value="CheY-like_superfamily"/>
</dbReference>
<dbReference type="Pfam" id="PF00072">
    <property type="entry name" value="Response_reg"/>
    <property type="match status" value="2"/>
</dbReference>
<dbReference type="SUPFAM" id="SSF52172">
    <property type="entry name" value="CheY-like"/>
    <property type="match status" value="2"/>
</dbReference>